<accession>A0A8J5PMK2</accession>
<evidence type="ECO:0000313" key="2">
    <source>
        <dbReference type="Proteomes" id="UP000694050"/>
    </source>
</evidence>
<protein>
    <submittedName>
        <fullName evidence="1">Uncharacterized protein</fullName>
    </submittedName>
</protein>
<name>A0A8J5PMK2_FUSOX</name>
<dbReference type="EMBL" id="JAELUQ010000001">
    <property type="protein sequence ID" value="KAG7422372.1"/>
    <property type="molecule type" value="Genomic_DNA"/>
</dbReference>
<dbReference type="Proteomes" id="UP000694050">
    <property type="component" value="Unassembled WGS sequence"/>
</dbReference>
<gene>
    <name evidence="1" type="ORF">Forpe1208_v001462</name>
</gene>
<evidence type="ECO:0000313" key="1">
    <source>
        <dbReference type="EMBL" id="KAG7422372.1"/>
    </source>
</evidence>
<organism evidence="1 2">
    <name type="scientific">Fusarium oxysporum f. sp. rapae</name>
    <dbReference type="NCBI Taxonomy" id="485398"/>
    <lineage>
        <taxon>Eukaryota</taxon>
        <taxon>Fungi</taxon>
        <taxon>Dikarya</taxon>
        <taxon>Ascomycota</taxon>
        <taxon>Pezizomycotina</taxon>
        <taxon>Sordariomycetes</taxon>
        <taxon>Hypocreomycetidae</taxon>
        <taxon>Hypocreales</taxon>
        <taxon>Nectriaceae</taxon>
        <taxon>Fusarium</taxon>
        <taxon>Fusarium oxysporum species complex</taxon>
    </lineage>
</organism>
<reference evidence="1" key="1">
    <citation type="submission" date="2021-04" db="EMBL/GenBank/DDBJ databases">
        <title>First draft genome resource for Brassicaceae pathogens Fusarium oxysporum f. sp. raphani and Fusarium oxysporum f. sp. rapae.</title>
        <authorList>
            <person name="Asai S."/>
        </authorList>
    </citation>
    <scope>NUCLEOTIDE SEQUENCE</scope>
    <source>
        <strain evidence="1">Tf1208</strain>
    </source>
</reference>
<sequence>MTIFLSPRLDVAVSLPCRLIIQALLPRSIFRFLLVSVFCLFHPNRINSSNTLSTSTLLIPPPHPPHNSNTFFTLLLRNHQIRSNTSIGSISNT</sequence>
<dbReference type="AlphaFoldDB" id="A0A8J5PMK2"/>
<proteinExistence type="predicted"/>
<comment type="caution">
    <text evidence="1">The sequence shown here is derived from an EMBL/GenBank/DDBJ whole genome shotgun (WGS) entry which is preliminary data.</text>
</comment>